<feature type="transmembrane region" description="Helical" evidence="1">
    <location>
        <begin position="344"/>
        <end position="364"/>
    </location>
</feature>
<keyword evidence="1" id="KW-0812">Transmembrane</keyword>
<comment type="caution">
    <text evidence="2">The sequence shown here is derived from an EMBL/GenBank/DDBJ whole genome shotgun (WGS) entry which is preliminary data.</text>
</comment>
<feature type="transmembrane region" description="Helical" evidence="1">
    <location>
        <begin position="247"/>
        <end position="265"/>
    </location>
</feature>
<dbReference type="Pfam" id="PF19528">
    <property type="entry name" value="DUF6056"/>
    <property type="match status" value="1"/>
</dbReference>
<protein>
    <recommendedName>
        <fullName evidence="4">Glycosyltransferase RgtA/B/C/D-like domain-containing protein</fullName>
    </recommendedName>
</protein>
<dbReference type="AlphaFoldDB" id="V6SE66"/>
<feature type="transmembrane region" description="Helical" evidence="1">
    <location>
        <begin position="271"/>
        <end position="290"/>
    </location>
</feature>
<feature type="transmembrane region" description="Helical" evidence="1">
    <location>
        <begin position="173"/>
        <end position="203"/>
    </location>
</feature>
<gene>
    <name evidence="2" type="ORF">Q767_03540</name>
</gene>
<reference evidence="2 3" key="2">
    <citation type="journal article" date="2015" name="Stand. Genomic Sci.">
        <title>High quality draft genomic sequence of Flavobacterium enshiense DK69(T) and comparison among Flavobacterium genomes.</title>
        <authorList>
            <person name="Zeng Z."/>
            <person name="Chen C."/>
            <person name="Du H."/>
            <person name="Wang G."/>
            <person name="Li M."/>
        </authorList>
    </citation>
    <scope>NUCLEOTIDE SEQUENCE [LARGE SCALE GENOMIC DNA]</scope>
    <source>
        <strain evidence="2 3">DK69</strain>
    </source>
</reference>
<dbReference type="OrthoDB" id="1377063at2"/>
<evidence type="ECO:0000313" key="2">
    <source>
        <dbReference type="EMBL" id="KGO96791.1"/>
    </source>
</evidence>
<name>V6SE66_9FLAO</name>
<organism evidence="2 3">
    <name type="scientific">Flavobacterium enshiense DK69</name>
    <dbReference type="NCBI Taxonomy" id="1107311"/>
    <lineage>
        <taxon>Bacteria</taxon>
        <taxon>Pseudomonadati</taxon>
        <taxon>Bacteroidota</taxon>
        <taxon>Flavobacteriia</taxon>
        <taxon>Flavobacteriales</taxon>
        <taxon>Flavobacteriaceae</taxon>
        <taxon>Flavobacterium</taxon>
    </lineage>
</organism>
<dbReference type="InterPro" id="IPR045691">
    <property type="entry name" value="DUF6056"/>
</dbReference>
<dbReference type="Proteomes" id="UP000030149">
    <property type="component" value="Unassembled WGS sequence"/>
</dbReference>
<feature type="transmembrane region" description="Helical" evidence="1">
    <location>
        <begin position="376"/>
        <end position="393"/>
    </location>
</feature>
<feature type="transmembrane region" description="Helical" evidence="1">
    <location>
        <begin position="311"/>
        <end position="332"/>
    </location>
</feature>
<feature type="transmembrane region" description="Helical" evidence="1">
    <location>
        <begin position="215"/>
        <end position="235"/>
    </location>
</feature>
<evidence type="ECO:0000313" key="3">
    <source>
        <dbReference type="Proteomes" id="UP000030149"/>
    </source>
</evidence>
<evidence type="ECO:0008006" key="4">
    <source>
        <dbReference type="Google" id="ProtNLM"/>
    </source>
</evidence>
<accession>V6SE66</accession>
<proteinExistence type="predicted"/>
<keyword evidence="3" id="KW-1185">Reference proteome</keyword>
<feature type="transmembrane region" description="Helical" evidence="1">
    <location>
        <begin position="138"/>
        <end position="161"/>
    </location>
</feature>
<dbReference type="EMBL" id="JRLZ01000003">
    <property type="protein sequence ID" value="KGO96791.1"/>
    <property type="molecule type" value="Genomic_DNA"/>
</dbReference>
<keyword evidence="1" id="KW-1133">Transmembrane helix</keyword>
<sequence length="460" mass="52703">MTSLKNLGNSLPVITGFLTLFLILALNFNTFYWADDYAILNEINKLGIFQRCVHGYYAWDGRYMTTAAFLQGAFLELLPVEMITLFWNGCFLLSGIILSFIIKEETKSKFAGPNKLYLPILIAIAFWLGSYSHISQTIYWATGGVYSFNLLLGAVWLYCFYKIQRSNVLTARISFIFFTIFIGITTQNLTIGLITLLLLTILYDFLRKEKSNIRFNALLLLIIIGGTVFLSAAPGNFVRIKEINNNAAIEGVTLWIIIKNSLFALATYLKLSFFLILLAISSGFVYICQSSNKVSATIRNIIFIPKTKEQLIAFIDTYKYLIVALSTILPFITMPEVVSPRTAIYFMFFFFLFVVKFISDFSVIHANSKENYFSNSIVYAVYFTAFCFIAYNFNKGIILKTEIAKRESLLKNSKNKVVLIRKIDENLKSHCYDFRDFRSNDDWAVEAQKEYFGIQNIIIE</sequence>
<feature type="transmembrane region" description="Helical" evidence="1">
    <location>
        <begin position="114"/>
        <end position="132"/>
    </location>
</feature>
<dbReference type="PATRIC" id="fig|1107311.3.peg.298"/>
<dbReference type="eggNOG" id="ENOG5030KCA">
    <property type="taxonomic scope" value="Bacteria"/>
</dbReference>
<keyword evidence="1" id="KW-0472">Membrane</keyword>
<dbReference type="RefSeq" id="WP_023572360.1">
    <property type="nucleotide sequence ID" value="NZ_AVCS01000004.1"/>
</dbReference>
<evidence type="ECO:0000256" key="1">
    <source>
        <dbReference type="SAM" id="Phobius"/>
    </source>
</evidence>
<feature type="transmembrane region" description="Helical" evidence="1">
    <location>
        <begin position="12"/>
        <end position="34"/>
    </location>
</feature>
<reference evidence="3" key="1">
    <citation type="submission" date="2013-09" db="EMBL/GenBank/DDBJ databases">
        <authorList>
            <person name="Zeng Z."/>
            <person name="Chen C."/>
        </authorList>
    </citation>
    <scope>NUCLEOTIDE SEQUENCE [LARGE SCALE GENOMIC DNA]</scope>
    <source>
        <strain evidence="3">DK69</strain>
    </source>
</reference>
<feature type="transmembrane region" description="Helical" evidence="1">
    <location>
        <begin position="85"/>
        <end position="102"/>
    </location>
</feature>